<keyword evidence="1 4" id="KW-0378">Hydrolase</keyword>
<accession>A0A1Y2AD11</accession>
<dbReference type="GO" id="GO:0004061">
    <property type="term" value="F:arylformamidase activity"/>
    <property type="evidence" value="ECO:0007669"/>
    <property type="project" value="TreeGrafter"/>
</dbReference>
<dbReference type="PANTHER" id="PTHR48081:SF33">
    <property type="entry name" value="KYNURENINE FORMAMIDASE"/>
    <property type="match status" value="1"/>
</dbReference>
<sequence length="319" mass="36105">MKVKTITNLFLLLILLCTYNANAASIIDNLVALKDNIISMVQDSNTKLNVSYEGSAFGKLDIYYDKNFDSDNLKPVVIFVHGGAWLFGDKYEYSKIGTYLREEGYVAVIPNYILFPKGKIDDMVNDVYQSIFWTYKNIHLYGGNKNKIILSGHSAGAHLSVLTIIKSYLQLENLDKFLIPLPRLEKLVLFNGPYDFDDYDVVTNLITKENADHGVAERVVSKLLASDDIGPTDILKLYKDSSIPDFGVPKITFFYTDEDQLVPESSANNLIKQIRRVTTNTEINYIYNQGNGFDHSTLIYGARTDDEALKKMFLDIITL</sequence>
<evidence type="ECO:0000256" key="2">
    <source>
        <dbReference type="SAM" id="SignalP"/>
    </source>
</evidence>
<dbReference type="EMBL" id="MCOG01000292">
    <property type="protein sequence ID" value="ORY20364.1"/>
    <property type="molecule type" value="Genomic_DNA"/>
</dbReference>
<name>A0A1Y2AD11_9FUNG</name>
<keyword evidence="5" id="KW-1185">Reference proteome</keyword>
<reference evidence="4 5" key="1">
    <citation type="submission" date="2016-08" db="EMBL/GenBank/DDBJ databases">
        <title>A Parts List for Fungal Cellulosomes Revealed by Comparative Genomics.</title>
        <authorList>
            <consortium name="DOE Joint Genome Institute"/>
            <person name="Haitjema C.H."/>
            <person name="Gilmore S.P."/>
            <person name="Henske J.K."/>
            <person name="Solomon K.V."/>
            <person name="De Groot R."/>
            <person name="Kuo A."/>
            <person name="Mondo S.J."/>
            <person name="Salamov A.A."/>
            <person name="Labutti K."/>
            <person name="Zhao Z."/>
            <person name="Chiniquy J."/>
            <person name="Barry K."/>
            <person name="Brewer H.M."/>
            <person name="Purvine S.O."/>
            <person name="Wright A.T."/>
            <person name="Boxma B."/>
            <person name="Van Alen T."/>
            <person name="Hackstein J.H."/>
            <person name="Baker S.E."/>
            <person name="Grigoriev I.V."/>
            <person name="O'Malley M.A."/>
        </authorList>
    </citation>
    <scope>NUCLEOTIDE SEQUENCE [LARGE SCALE GENOMIC DNA]</scope>
    <source>
        <strain evidence="4 5">G1</strain>
    </source>
</reference>
<gene>
    <name evidence="4" type="ORF">LY90DRAFT_676812</name>
</gene>
<dbReference type="STRING" id="1754190.A0A1Y2AD11"/>
<dbReference type="SUPFAM" id="SSF53474">
    <property type="entry name" value="alpha/beta-Hydrolases"/>
    <property type="match status" value="1"/>
</dbReference>
<dbReference type="Pfam" id="PF20434">
    <property type="entry name" value="BD-FAE"/>
    <property type="match status" value="1"/>
</dbReference>
<keyword evidence="2" id="KW-0732">Signal</keyword>
<dbReference type="Gene3D" id="3.40.50.1820">
    <property type="entry name" value="alpha/beta hydrolase"/>
    <property type="match status" value="1"/>
</dbReference>
<dbReference type="PANTHER" id="PTHR48081">
    <property type="entry name" value="AB HYDROLASE SUPERFAMILY PROTEIN C4A8.06C"/>
    <property type="match status" value="1"/>
</dbReference>
<evidence type="ECO:0000313" key="5">
    <source>
        <dbReference type="Proteomes" id="UP000193920"/>
    </source>
</evidence>
<comment type="caution">
    <text evidence="4">The sequence shown here is derived from an EMBL/GenBank/DDBJ whole genome shotgun (WGS) entry which is preliminary data.</text>
</comment>
<dbReference type="AlphaFoldDB" id="A0A1Y2AD11"/>
<feature type="domain" description="BD-FAE-like" evidence="3">
    <location>
        <begin position="60"/>
        <end position="272"/>
    </location>
</feature>
<feature type="signal peptide" evidence="2">
    <location>
        <begin position="1"/>
        <end position="23"/>
    </location>
</feature>
<dbReference type="Proteomes" id="UP000193920">
    <property type="component" value="Unassembled WGS sequence"/>
</dbReference>
<dbReference type="InterPro" id="IPR029058">
    <property type="entry name" value="AB_hydrolase_fold"/>
</dbReference>
<organism evidence="4 5">
    <name type="scientific">Neocallimastix californiae</name>
    <dbReference type="NCBI Taxonomy" id="1754190"/>
    <lineage>
        <taxon>Eukaryota</taxon>
        <taxon>Fungi</taxon>
        <taxon>Fungi incertae sedis</taxon>
        <taxon>Chytridiomycota</taxon>
        <taxon>Chytridiomycota incertae sedis</taxon>
        <taxon>Neocallimastigomycetes</taxon>
        <taxon>Neocallimastigales</taxon>
        <taxon>Neocallimastigaceae</taxon>
        <taxon>Neocallimastix</taxon>
    </lineage>
</organism>
<feature type="non-terminal residue" evidence="4">
    <location>
        <position position="1"/>
    </location>
</feature>
<dbReference type="OrthoDB" id="6495301at2759"/>
<evidence type="ECO:0000313" key="4">
    <source>
        <dbReference type="EMBL" id="ORY20364.1"/>
    </source>
</evidence>
<dbReference type="InterPro" id="IPR049492">
    <property type="entry name" value="BD-FAE-like_dom"/>
</dbReference>
<protein>
    <submittedName>
        <fullName evidence="4">Alpha/beta-hydrolase</fullName>
    </submittedName>
</protein>
<proteinExistence type="predicted"/>
<dbReference type="InterPro" id="IPR050300">
    <property type="entry name" value="GDXG_lipolytic_enzyme"/>
</dbReference>
<evidence type="ECO:0000259" key="3">
    <source>
        <dbReference type="Pfam" id="PF20434"/>
    </source>
</evidence>
<feature type="chain" id="PRO_5012621188" evidence="2">
    <location>
        <begin position="24"/>
        <end position="319"/>
    </location>
</feature>
<evidence type="ECO:0000256" key="1">
    <source>
        <dbReference type="ARBA" id="ARBA00022801"/>
    </source>
</evidence>